<dbReference type="InterPro" id="IPR032687">
    <property type="entry name" value="AraC-type_N"/>
</dbReference>
<keyword evidence="6" id="KW-1185">Reference proteome</keyword>
<dbReference type="InterPro" id="IPR020449">
    <property type="entry name" value="Tscrpt_reg_AraC-type_HTH"/>
</dbReference>
<dbReference type="Pfam" id="PF12625">
    <property type="entry name" value="Arabinose_bd"/>
    <property type="match status" value="1"/>
</dbReference>
<comment type="caution">
    <text evidence="5">The sequence shown here is derived from an EMBL/GenBank/DDBJ whole genome shotgun (WGS) entry which is preliminary data.</text>
</comment>
<accession>A0ABQ0ALU3</accession>
<evidence type="ECO:0000256" key="2">
    <source>
        <dbReference type="ARBA" id="ARBA00023125"/>
    </source>
</evidence>
<dbReference type="InterPro" id="IPR009057">
    <property type="entry name" value="Homeodomain-like_sf"/>
</dbReference>
<dbReference type="EMBL" id="BAABWU010000008">
    <property type="protein sequence ID" value="GAA6196836.1"/>
    <property type="molecule type" value="Genomic_DNA"/>
</dbReference>
<dbReference type="SUPFAM" id="SSF46689">
    <property type="entry name" value="Homeodomain-like"/>
    <property type="match status" value="1"/>
</dbReference>
<dbReference type="PROSITE" id="PS01124">
    <property type="entry name" value="HTH_ARAC_FAMILY_2"/>
    <property type="match status" value="1"/>
</dbReference>
<feature type="domain" description="HTH araC/xylS-type" evidence="4">
    <location>
        <begin position="234"/>
        <end position="332"/>
    </location>
</feature>
<name>A0ABQ0ALU3_9RHOB</name>
<keyword evidence="3" id="KW-0804">Transcription</keyword>
<dbReference type="Proteomes" id="UP001441944">
    <property type="component" value="Unassembled WGS sequence"/>
</dbReference>
<dbReference type="Pfam" id="PF12833">
    <property type="entry name" value="HTH_18"/>
    <property type="match status" value="1"/>
</dbReference>
<dbReference type="RefSeq" id="WP_353400113.1">
    <property type="nucleotide sequence ID" value="NZ_BAABWU010000008.1"/>
</dbReference>
<keyword evidence="1" id="KW-0805">Transcription regulation</keyword>
<dbReference type="SMART" id="SM00342">
    <property type="entry name" value="HTH_ARAC"/>
    <property type="match status" value="1"/>
</dbReference>
<organism evidence="5 6">
    <name type="scientific">Pseudophaeobacter arcticus</name>
    <dbReference type="NCBI Taxonomy" id="385492"/>
    <lineage>
        <taxon>Bacteria</taxon>
        <taxon>Pseudomonadati</taxon>
        <taxon>Pseudomonadota</taxon>
        <taxon>Alphaproteobacteria</taxon>
        <taxon>Rhodobacterales</taxon>
        <taxon>Paracoccaceae</taxon>
        <taxon>Pseudophaeobacter</taxon>
    </lineage>
</organism>
<dbReference type="Gene3D" id="1.10.10.60">
    <property type="entry name" value="Homeodomain-like"/>
    <property type="match status" value="1"/>
</dbReference>
<dbReference type="PANTHER" id="PTHR47894">
    <property type="entry name" value="HTH-TYPE TRANSCRIPTIONAL REGULATOR GADX"/>
    <property type="match status" value="1"/>
</dbReference>
<evidence type="ECO:0000256" key="1">
    <source>
        <dbReference type="ARBA" id="ARBA00023015"/>
    </source>
</evidence>
<reference evidence="5 6" key="1">
    <citation type="submission" date="2024-04" db="EMBL/GenBank/DDBJ databases">
        <title>Draft genome sequence of Pseudophaeobacter arcticus NBRC 116598.</title>
        <authorList>
            <person name="Miyakawa T."/>
            <person name="Kusuya Y."/>
            <person name="Miura T."/>
        </authorList>
    </citation>
    <scope>NUCLEOTIDE SEQUENCE [LARGE SCALE GENOMIC DNA]</scope>
    <source>
        <strain evidence="5 6">SU-CL00105</strain>
    </source>
</reference>
<dbReference type="InterPro" id="IPR018060">
    <property type="entry name" value="HTH_AraC"/>
</dbReference>
<dbReference type="PANTHER" id="PTHR47894:SF1">
    <property type="entry name" value="HTH-TYPE TRANSCRIPTIONAL REGULATOR VQSM"/>
    <property type="match status" value="1"/>
</dbReference>
<evidence type="ECO:0000259" key="4">
    <source>
        <dbReference type="PROSITE" id="PS01124"/>
    </source>
</evidence>
<gene>
    <name evidence="5" type="ORF">NBRC116598_22800</name>
</gene>
<sequence>MTSVSTLYARKQIEHADQIADKGKLLDLVGLTPETLADPTVMVPVEAYHDLMEEVAKSEFPDLRFHMKTCRSMRCDEFGVFGLALKSAPTLRHGFQRIWRYTRLHNRVASFSAEQEGDRFCWSMQAPKTDRLGAFLSVEAAMGTTLTLCRETTSPEFQPCHVQFVHERDGSIDALVEHFGCVPEFGARSDALHFDVQDVDQPSSIGDTGVWNFLISHLDQMLEKERDQEQSFEAQVIEEIAKLLSGGVPQLSEVAKNMGLGGRTFQRRLSERGHSFQSLTDEARRKLAQQLIQSSSYSFSEIAFLTGFSEQSAFSRAFKRWSGQTPKAYRSGLRASSAATSCPAE</sequence>
<proteinExistence type="predicted"/>
<evidence type="ECO:0000313" key="6">
    <source>
        <dbReference type="Proteomes" id="UP001441944"/>
    </source>
</evidence>
<dbReference type="PRINTS" id="PR00032">
    <property type="entry name" value="HTHARAC"/>
</dbReference>
<keyword evidence="2" id="KW-0238">DNA-binding</keyword>
<evidence type="ECO:0000313" key="5">
    <source>
        <dbReference type="EMBL" id="GAA6196836.1"/>
    </source>
</evidence>
<evidence type="ECO:0000256" key="3">
    <source>
        <dbReference type="ARBA" id="ARBA00023163"/>
    </source>
</evidence>
<protein>
    <submittedName>
        <fullName evidence="5">AraC family transcriptional regulator</fullName>
    </submittedName>
</protein>